<comment type="caution">
    <text evidence="1">The sequence shown here is derived from an EMBL/GenBank/DDBJ whole genome shotgun (WGS) entry which is preliminary data.</text>
</comment>
<accession>A0ACC2XVC2</accession>
<dbReference type="Proteomes" id="UP001234202">
    <property type="component" value="Unassembled WGS sequence"/>
</dbReference>
<organism evidence="1 2">
    <name type="scientific">Naganishia onofrii</name>
    <dbReference type="NCBI Taxonomy" id="1851511"/>
    <lineage>
        <taxon>Eukaryota</taxon>
        <taxon>Fungi</taxon>
        <taxon>Dikarya</taxon>
        <taxon>Basidiomycota</taxon>
        <taxon>Agaricomycotina</taxon>
        <taxon>Tremellomycetes</taxon>
        <taxon>Filobasidiales</taxon>
        <taxon>Filobasidiaceae</taxon>
        <taxon>Naganishia</taxon>
    </lineage>
</organism>
<evidence type="ECO:0000313" key="2">
    <source>
        <dbReference type="Proteomes" id="UP001234202"/>
    </source>
</evidence>
<name>A0ACC2XVC2_9TREE</name>
<protein>
    <submittedName>
        <fullName evidence="1">Uncharacterized protein</fullName>
    </submittedName>
</protein>
<proteinExistence type="predicted"/>
<dbReference type="EMBL" id="JASBWV010000004">
    <property type="protein sequence ID" value="KAJ9126647.1"/>
    <property type="molecule type" value="Genomic_DNA"/>
</dbReference>
<keyword evidence="2" id="KW-1185">Reference proteome</keyword>
<reference evidence="1" key="1">
    <citation type="submission" date="2023-04" db="EMBL/GenBank/DDBJ databases">
        <title>Draft Genome sequencing of Naganishia species isolated from polar environments using Oxford Nanopore Technology.</title>
        <authorList>
            <person name="Leo P."/>
            <person name="Venkateswaran K."/>
        </authorList>
    </citation>
    <scope>NUCLEOTIDE SEQUENCE</scope>
    <source>
        <strain evidence="1">DBVPG 5303</strain>
    </source>
</reference>
<sequence length="610" mass="64989">MTESDIEAHASDKQYHSPNLESDDSVQKESMEGAKESVETPVLPTEIDTQVRTEEVEKQAADNVQALTDEINTLRTRVSALDHQLANADQENARLETQHANMSASFAQLQRELSELEASSKFIAAAKDAVDRELAEEKVKRETAEETVEVLRGKVDDARKAIGTLQQQDKRASVLLTGIGSPGLDALGMASLDDGVLTKPRSSKRASILFGANATSKANRRLSNASDHEFSSNMLLSPPSMNTIPTPTLPQAPVNSKGLRELRLSSAGGGGSTPTPGMPTSPIATPGTGALLEPYKEVSNKRWSGLGFGSAPRGSPTRPPVEIQDLSKEEDDPVEELGASKQQSRPALGGKRASTSSFASTGTEAFDATVVPAKQQIGEEQLLVLQAEVLSLRLKLEDSQEARVASEECLKALREFVATSHSGTTPLAAGEQPGVSAEAGFAGIKLPPLPTDRDPEDEYNTTQKQPSPEKKGGWGLGLWRTAAPSMTNQSLTTSTRSEAGDLRSAASAAPSPFMENDRQLGELQLDDQETHMPLKNFVSSWSKAVPVGVPKLEPPPSAVVAPSPAKEKKGFSFFARSNSDMGAAGDTTPTAATNRMNENDGNYEQAGKDL</sequence>
<gene>
    <name evidence="1" type="ORF">QFC24_001676</name>
</gene>
<evidence type="ECO:0000313" key="1">
    <source>
        <dbReference type="EMBL" id="KAJ9126647.1"/>
    </source>
</evidence>